<dbReference type="Proteomes" id="UP000733379">
    <property type="component" value="Unassembled WGS sequence"/>
</dbReference>
<evidence type="ECO:0000313" key="2">
    <source>
        <dbReference type="Proteomes" id="UP000733379"/>
    </source>
</evidence>
<comment type="caution">
    <text evidence="1">The sequence shown here is derived from an EMBL/GenBank/DDBJ whole genome shotgun (WGS) entry which is preliminary data.</text>
</comment>
<evidence type="ECO:0000313" key="1">
    <source>
        <dbReference type="EMBL" id="MBU3063891.1"/>
    </source>
</evidence>
<proteinExistence type="predicted"/>
<accession>A0ABS6B0R4</accession>
<name>A0ABS6B0R4_9NOCA</name>
<organism evidence="1 2">
    <name type="scientific">Nocardia albiluteola</name>
    <dbReference type="NCBI Taxonomy" id="2842303"/>
    <lineage>
        <taxon>Bacteria</taxon>
        <taxon>Bacillati</taxon>
        <taxon>Actinomycetota</taxon>
        <taxon>Actinomycetes</taxon>
        <taxon>Mycobacteriales</taxon>
        <taxon>Nocardiaceae</taxon>
        <taxon>Nocardia</taxon>
    </lineage>
</organism>
<dbReference type="RefSeq" id="WP_215918768.1">
    <property type="nucleotide sequence ID" value="NZ_JAHKNI010000006.1"/>
</dbReference>
<keyword evidence="2" id="KW-1185">Reference proteome</keyword>
<sequence>MQEAEQCDRLVLMSHGRNVASGNESDIIGDTTATEVDSQDWAAAFTALTAADLPVTLDGRQVRLADTDPAKIRAALTEAGIAADIRQVPAPLEEKMTVIDRGRT</sequence>
<reference evidence="1 2" key="1">
    <citation type="submission" date="2021-06" db="EMBL/GenBank/DDBJ databases">
        <title>Actinomycetes sequencing.</title>
        <authorList>
            <person name="Shan Q."/>
        </authorList>
    </citation>
    <scope>NUCLEOTIDE SEQUENCE [LARGE SCALE GENOMIC DNA]</scope>
    <source>
        <strain evidence="1 2">NEAU-G5</strain>
    </source>
</reference>
<dbReference type="EMBL" id="JAHKNI010000006">
    <property type="protein sequence ID" value="MBU3063891.1"/>
    <property type="molecule type" value="Genomic_DNA"/>
</dbReference>
<protein>
    <submittedName>
        <fullName evidence="1">Uncharacterized protein</fullName>
    </submittedName>
</protein>
<gene>
    <name evidence="1" type="ORF">KO481_20450</name>
</gene>